<dbReference type="Gene3D" id="3.40.50.150">
    <property type="entry name" value="Vaccinia Virus protein VP39"/>
    <property type="match status" value="1"/>
</dbReference>
<name>A0ABV6YUX4_UNCC1</name>
<keyword evidence="3" id="KW-1185">Reference proteome</keyword>
<gene>
    <name evidence="2" type="ORF">ACFL27_07320</name>
</gene>
<keyword evidence="2" id="KW-0808">Transferase</keyword>
<evidence type="ECO:0000313" key="2">
    <source>
        <dbReference type="EMBL" id="MFC1849983.1"/>
    </source>
</evidence>
<dbReference type="CDD" id="cd02440">
    <property type="entry name" value="AdoMet_MTases"/>
    <property type="match status" value="1"/>
</dbReference>
<feature type="domain" description="Methyltransferase type 11" evidence="1">
    <location>
        <begin position="141"/>
        <end position="200"/>
    </location>
</feature>
<dbReference type="Proteomes" id="UP001594351">
    <property type="component" value="Unassembled WGS sequence"/>
</dbReference>
<comment type="caution">
    <text evidence="2">The sequence shown here is derived from an EMBL/GenBank/DDBJ whole genome shotgun (WGS) entry which is preliminary data.</text>
</comment>
<proteinExistence type="predicted"/>
<dbReference type="InterPro" id="IPR029063">
    <property type="entry name" value="SAM-dependent_MTases_sf"/>
</dbReference>
<dbReference type="EMBL" id="JBHPBY010000070">
    <property type="protein sequence ID" value="MFC1849983.1"/>
    <property type="molecule type" value="Genomic_DNA"/>
</dbReference>
<keyword evidence="2" id="KW-0489">Methyltransferase</keyword>
<protein>
    <submittedName>
        <fullName evidence="2">Class I SAM-dependent methyltransferase</fullName>
        <ecNumber evidence="2">2.1.1.-</ecNumber>
    </submittedName>
</protein>
<sequence length="287" mass="33052">MLIIRKISIASQTMRKQGIAGVLKVLARKLDTYSRRKLPVSSLWEIAPLFRYATCDDLIQLKARYPIYCYPDRESKEEWGLKTVGRLYCVDKIIKLKPNTMIEVGAGWSPYFDQHFGEQNEYWMLDDGCYDPFDKFDLALKNRQNTHFVQGMLGDFNPKLPAEYFDLVFSVSVLEHVPSALKNEVYNDMYRILKPGGWIVHSIDLLDFAGLSEFDYISQAGFVLPSKADLHFSIRPSDGPATLFEPLEHVFNYQLGIGNDQKWHNPPSVYRHLPTILVMGYKPDGEN</sequence>
<dbReference type="Pfam" id="PF08241">
    <property type="entry name" value="Methyltransf_11"/>
    <property type="match status" value="1"/>
</dbReference>
<dbReference type="SUPFAM" id="SSF53335">
    <property type="entry name" value="S-adenosyl-L-methionine-dependent methyltransferases"/>
    <property type="match status" value="1"/>
</dbReference>
<dbReference type="GO" id="GO:0008168">
    <property type="term" value="F:methyltransferase activity"/>
    <property type="evidence" value="ECO:0007669"/>
    <property type="project" value="UniProtKB-KW"/>
</dbReference>
<reference evidence="2 3" key="1">
    <citation type="submission" date="2024-09" db="EMBL/GenBank/DDBJ databases">
        <title>Laminarin stimulates single cell rates of sulfate reduction while oxygen inhibits transcriptomic activity in coastal marine sediment.</title>
        <authorList>
            <person name="Lindsay M."/>
            <person name="Orcutt B."/>
            <person name="Emerson D."/>
            <person name="Stepanauskas R."/>
            <person name="D'Angelo T."/>
        </authorList>
    </citation>
    <scope>NUCLEOTIDE SEQUENCE [LARGE SCALE GENOMIC DNA]</scope>
    <source>
        <strain evidence="2">SAG AM-311-K15</strain>
    </source>
</reference>
<evidence type="ECO:0000259" key="1">
    <source>
        <dbReference type="Pfam" id="PF08241"/>
    </source>
</evidence>
<dbReference type="InterPro" id="IPR013216">
    <property type="entry name" value="Methyltransf_11"/>
</dbReference>
<accession>A0ABV6YUX4</accession>
<organism evidence="2 3">
    <name type="scientific">candidate division CSSED10-310 bacterium</name>
    <dbReference type="NCBI Taxonomy" id="2855610"/>
    <lineage>
        <taxon>Bacteria</taxon>
        <taxon>Bacteria division CSSED10-310</taxon>
    </lineage>
</organism>
<evidence type="ECO:0000313" key="3">
    <source>
        <dbReference type="Proteomes" id="UP001594351"/>
    </source>
</evidence>
<dbReference type="EC" id="2.1.1.-" evidence="2"/>
<dbReference type="GO" id="GO:0032259">
    <property type="term" value="P:methylation"/>
    <property type="evidence" value="ECO:0007669"/>
    <property type="project" value="UniProtKB-KW"/>
</dbReference>